<keyword evidence="2" id="KW-1185">Reference proteome</keyword>
<dbReference type="Proteomes" id="UP001280121">
    <property type="component" value="Unassembled WGS sequence"/>
</dbReference>
<organism evidence="1 2">
    <name type="scientific">Dipteronia dyeriana</name>
    <dbReference type="NCBI Taxonomy" id="168575"/>
    <lineage>
        <taxon>Eukaryota</taxon>
        <taxon>Viridiplantae</taxon>
        <taxon>Streptophyta</taxon>
        <taxon>Embryophyta</taxon>
        <taxon>Tracheophyta</taxon>
        <taxon>Spermatophyta</taxon>
        <taxon>Magnoliopsida</taxon>
        <taxon>eudicotyledons</taxon>
        <taxon>Gunneridae</taxon>
        <taxon>Pentapetalae</taxon>
        <taxon>rosids</taxon>
        <taxon>malvids</taxon>
        <taxon>Sapindales</taxon>
        <taxon>Sapindaceae</taxon>
        <taxon>Hippocastanoideae</taxon>
        <taxon>Acereae</taxon>
        <taxon>Dipteronia</taxon>
    </lineage>
</organism>
<dbReference type="EMBL" id="JANJYI010000004">
    <property type="protein sequence ID" value="KAK2651968.1"/>
    <property type="molecule type" value="Genomic_DNA"/>
</dbReference>
<sequence length="215" mass="23620">MNVESPSKRKENTSNMIVPISDLKGGILSLLLTGPVQLPLRVSERGQIAGKDLLAIPISVELEVSGINVIKITRVVEKMTRTARKEIGTGNQNVNNDKTKIKNVYWNLKDEIAKVVEKGVALGYVFKYKETRVNNGGSCDNHGIISEGNSVGVETGGQTGNDEDTMWSLEDEIGKVLEVMVTLGFDFNSKEVEISGVITQREKEDEERLAEIEDS</sequence>
<evidence type="ECO:0000313" key="1">
    <source>
        <dbReference type="EMBL" id="KAK2651968.1"/>
    </source>
</evidence>
<proteinExistence type="predicted"/>
<dbReference type="AlphaFoldDB" id="A0AAD9X3E6"/>
<name>A0AAD9X3E6_9ROSI</name>
<accession>A0AAD9X3E6</accession>
<evidence type="ECO:0000313" key="2">
    <source>
        <dbReference type="Proteomes" id="UP001280121"/>
    </source>
</evidence>
<gene>
    <name evidence="1" type="ORF">Ddye_011824</name>
</gene>
<protein>
    <submittedName>
        <fullName evidence="1">Uncharacterized protein</fullName>
    </submittedName>
</protein>
<comment type="caution">
    <text evidence="1">The sequence shown here is derived from an EMBL/GenBank/DDBJ whole genome shotgun (WGS) entry which is preliminary data.</text>
</comment>
<reference evidence="1" key="1">
    <citation type="journal article" date="2023" name="Plant J.">
        <title>Genome sequences and population genomics provide insights into the demographic history, inbreeding, and mutation load of two 'living fossil' tree species of Dipteronia.</title>
        <authorList>
            <person name="Feng Y."/>
            <person name="Comes H.P."/>
            <person name="Chen J."/>
            <person name="Zhu S."/>
            <person name="Lu R."/>
            <person name="Zhang X."/>
            <person name="Li P."/>
            <person name="Qiu J."/>
            <person name="Olsen K.M."/>
            <person name="Qiu Y."/>
        </authorList>
    </citation>
    <scope>NUCLEOTIDE SEQUENCE</scope>
    <source>
        <strain evidence="1">KIB01</strain>
    </source>
</reference>